<gene>
    <name evidence="1" type="ORF">VSDG_04477</name>
</gene>
<name>A0A423W4I2_CYTCH</name>
<dbReference type="EMBL" id="LJZO01000014">
    <property type="protein sequence ID" value="ROV98226.1"/>
    <property type="molecule type" value="Genomic_DNA"/>
</dbReference>
<sequence>MNCIFSGKDCFLDQPKWQKLSASLSFDTAGDVRRNEVTYEPLGPLESLESYWSRYHNIYYVLLSKVPPVTRVAYDIREDRKHGIAPDPSQVELLAQQAGRLRSECLAWYDGVVSGGAITPPVEVLSEDPNSPFVTIVKFSSPWIGSVYMGYWATMLILQEALNECQAGQERPYDEGNQELARKILRSLEHVGRGIMGPYRVGYALRVAYEFADLPLRIWVESILDEYTQQYAALSPETYPRLHGKSGPQLFRDAAGVRNGL</sequence>
<dbReference type="AlphaFoldDB" id="A0A423W4I2"/>
<proteinExistence type="predicted"/>
<dbReference type="STRING" id="252740.A0A423W4I2"/>
<comment type="caution">
    <text evidence="1">The sequence shown here is derived from an EMBL/GenBank/DDBJ whole genome shotgun (WGS) entry which is preliminary data.</text>
</comment>
<dbReference type="Proteomes" id="UP000284375">
    <property type="component" value="Unassembled WGS sequence"/>
</dbReference>
<evidence type="ECO:0000313" key="2">
    <source>
        <dbReference type="Proteomes" id="UP000284375"/>
    </source>
</evidence>
<evidence type="ECO:0000313" key="1">
    <source>
        <dbReference type="EMBL" id="ROV98226.1"/>
    </source>
</evidence>
<keyword evidence="2" id="KW-1185">Reference proteome</keyword>
<organism evidence="1 2">
    <name type="scientific">Cytospora chrysosperma</name>
    <name type="common">Cytospora canker fungus</name>
    <name type="synonym">Sphaeria chrysosperma</name>
    <dbReference type="NCBI Taxonomy" id="252740"/>
    <lineage>
        <taxon>Eukaryota</taxon>
        <taxon>Fungi</taxon>
        <taxon>Dikarya</taxon>
        <taxon>Ascomycota</taxon>
        <taxon>Pezizomycotina</taxon>
        <taxon>Sordariomycetes</taxon>
        <taxon>Sordariomycetidae</taxon>
        <taxon>Diaporthales</taxon>
        <taxon>Cytosporaceae</taxon>
        <taxon>Cytospora</taxon>
    </lineage>
</organism>
<protein>
    <submittedName>
        <fullName evidence="1">Uncharacterized protein</fullName>
    </submittedName>
</protein>
<reference evidence="1 2" key="1">
    <citation type="submission" date="2015-09" db="EMBL/GenBank/DDBJ databases">
        <title>Host preference determinants of Valsa canker pathogens revealed by comparative genomics.</title>
        <authorList>
            <person name="Yin Z."/>
            <person name="Huang L."/>
        </authorList>
    </citation>
    <scope>NUCLEOTIDE SEQUENCE [LARGE SCALE GENOMIC DNA]</scope>
    <source>
        <strain evidence="1 2">YSFL</strain>
    </source>
</reference>
<dbReference type="OrthoDB" id="3525185at2759"/>
<accession>A0A423W4I2</accession>